<dbReference type="PANTHER" id="PTHR47843:SF2">
    <property type="entry name" value="BTB DOMAIN-CONTAINING PROTEIN"/>
    <property type="match status" value="1"/>
</dbReference>
<dbReference type="PANTHER" id="PTHR47843">
    <property type="entry name" value="BTB DOMAIN-CONTAINING PROTEIN-RELATED"/>
    <property type="match status" value="1"/>
</dbReference>
<feature type="domain" description="BTB" evidence="1">
    <location>
        <begin position="12"/>
        <end position="81"/>
    </location>
</feature>
<dbReference type="PROSITE" id="PS50097">
    <property type="entry name" value="BTB"/>
    <property type="match status" value="1"/>
</dbReference>
<dbReference type="SUPFAM" id="SSF54695">
    <property type="entry name" value="POZ domain"/>
    <property type="match status" value="1"/>
</dbReference>
<sequence>MSSPQTTHPSPNRFSFLVGAEKKEYLMNRSIVTGLSPFFATLVGGPFREIQDKFATFPEIKEFVFQSFYDFAYTGNYELVPETDSGDENNTESDLVIENPFFEPGRVDSESSGSEDSFDAELRYDRGQFGSLRHAWHRDWSRHDQEDCPLHARIACIVVFRLGHPPHQVYDLTNDQKHDFWLGTTSRLDLFNPDLRFPPQGPSPDTHVEYRDMMRHAEIYVFAEQYNIQLLREISLHKLHLLLLHWSPSADPLLRMNELFVSIYTNTARKRDPARWMVAWFAAWLQAYITCKYDPLEWDLEPAVRRCPELGANMVTCLINPKLQENGKDYAFPDCWDPYAMRTPYHVAASETSPD</sequence>
<reference evidence="2" key="1">
    <citation type="submission" date="2023-10" db="EMBL/GenBank/DDBJ databases">
        <authorList>
            <person name="Hackl T."/>
        </authorList>
    </citation>
    <scope>NUCLEOTIDE SEQUENCE</scope>
</reference>
<evidence type="ECO:0000313" key="2">
    <source>
        <dbReference type="EMBL" id="CAJ2511120.1"/>
    </source>
</evidence>
<dbReference type="Gene3D" id="3.30.710.10">
    <property type="entry name" value="Potassium Channel Kv1.1, Chain A"/>
    <property type="match status" value="1"/>
</dbReference>
<comment type="caution">
    <text evidence="2">The sequence shown here is derived from an EMBL/GenBank/DDBJ whole genome shotgun (WGS) entry which is preliminary data.</text>
</comment>
<dbReference type="Proteomes" id="UP001295740">
    <property type="component" value="Unassembled WGS sequence"/>
</dbReference>
<gene>
    <name evidence="2" type="ORF">KHLLAP_LOCUS11588</name>
</gene>
<dbReference type="EMBL" id="CAUWAG010000018">
    <property type="protein sequence ID" value="CAJ2511120.1"/>
    <property type="molecule type" value="Genomic_DNA"/>
</dbReference>
<evidence type="ECO:0000313" key="3">
    <source>
        <dbReference type="Proteomes" id="UP001295740"/>
    </source>
</evidence>
<dbReference type="InterPro" id="IPR000210">
    <property type="entry name" value="BTB/POZ_dom"/>
</dbReference>
<accession>A0AAI8YNF1</accession>
<dbReference type="AlphaFoldDB" id="A0AAI8YNF1"/>
<name>A0AAI8YNF1_9PEZI</name>
<keyword evidence="3" id="KW-1185">Reference proteome</keyword>
<organism evidence="2 3">
    <name type="scientific">Anthostomella pinea</name>
    <dbReference type="NCBI Taxonomy" id="933095"/>
    <lineage>
        <taxon>Eukaryota</taxon>
        <taxon>Fungi</taxon>
        <taxon>Dikarya</taxon>
        <taxon>Ascomycota</taxon>
        <taxon>Pezizomycotina</taxon>
        <taxon>Sordariomycetes</taxon>
        <taxon>Xylariomycetidae</taxon>
        <taxon>Xylariales</taxon>
        <taxon>Xylariaceae</taxon>
        <taxon>Anthostomella</taxon>
    </lineage>
</organism>
<proteinExistence type="predicted"/>
<dbReference type="InterPro" id="IPR011333">
    <property type="entry name" value="SKP1/BTB/POZ_sf"/>
</dbReference>
<dbReference type="CDD" id="cd18186">
    <property type="entry name" value="BTB_POZ_ZBTB_KLHL-like"/>
    <property type="match status" value="1"/>
</dbReference>
<evidence type="ECO:0000259" key="1">
    <source>
        <dbReference type="PROSITE" id="PS50097"/>
    </source>
</evidence>
<protein>
    <submittedName>
        <fullName evidence="2">Uu.00g067450.m01.CDS01</fullName>
    </submittedName>
</protein>